<feature type="domain" description="Non-structural maintenance of chromosome element 4 C-terminal" evidence="9">
    <location>
        <begin position="220"/>
        <end position="294"/>
    </location>
</feature>
<reference evidence="11 12" key="1">
    <citation type="submission" date="2019-03" db="EMBL/GenBank/DDBJ databases">
        <authorList>
            <person name="Gaulin E."/>
            <person name="Dumas B."/>
        </authorList>
    </citation>
    <scope>NUCLEOTIDE SEQUENCE [LARGE SCALE GENOMIC DNA]</scope>
    <source>
        <strain evidence="11">CBS 568.67</strain>
    </source>
</reference>
<evidence type="ECO:0000256" key="4">
    <source>
        <dbReference type="ARBA" id="ARBA00023172"/>
    </source>
</evidence>
<feature type="region of interest" description="Disordered" evidence="8">
    <location>
        <begin position="1"/>
        <end position="33"/>
    </location>
</feature>
<dbReference type="EMBL" id="VJMH01005679">
    <property type="protein sequence ID" value="KAF0693581.1"/>
    <property type="molecule type" value="Genomic_DNA"/>
</dbReference>
<gene>
    <name evidence="11" type="primary">Aste57867_15446</name>
    <name evidence="10" type="ORF">As57867_015390</name>
    <name evidence="11" type="ORF">ASTE57867_15446</name>
</gene>
<evidence type="ECO:0000313" key="11">
    <source>
        <dbReference type="EMBL" id="VFT92248.1"/>
    </source>
</evidence>
<comment type="similarity">
    <text evidence="2 7">Belongs to the NSE4 family.</text>
</comment>
<keyword evidence="6 7" id="KW-0539">Nucleus</keyword>
<organism evidence="11 12">
    <name type="scientific">Aphanomyces stellatus</name>
    <dbReference type="NCBI Taxonomy" id="120398"/>
    <lineage>
        <taxon>Eukaryota</taxon>
        <taxon>Sar</taxon>
        <taxon>Stramenopiles</taxon>
        <taxon>Oomycota</taxon>
        <taxon>Saprolegniomycetes</taxon>
        <taxon>Saprolegniales</taxon>
        <taxon>Verrucalvaceae</taxon>
        <taxon>Aphanomyces</taxon>
    </lineage>
</organism>
<name>A0A485L502_9STRA</name>
<reference evidence="10" key="2">
    <citation type="submission" date="2019-06" db="EMBL/GenBank/DDBJ databases">
        <title>Genomics analysis of Aphanomyces spp. identifies a new class of oomycete effector associated with host adaptation.</title>
        <authorList>
            <person name="Gaulin E."/>
        </authorList>
    </citation>
    <scope>NUCLEOTIDE SEQUENCE</scope>
    <source>
        <strain evidence="10">CBS 578.67</strain>
    </source>
</reference>
<protein>
    <recommendedName>
        <fullName evidence="7">Non-structural maintenance of chromosomes element 4</fullName>
    </recommendedName>
</protein>
<keyword evidence="5 7" id="KW-0234">DNA repair</keyword>
<comment type="function">
    <text evidence="7">Component of the SMC5-SMC6 complex, that promotes sister chromatid alignment after DNA damage and facilitates double-stranded DNA breaks (DSBs) repair via homologous recombination between sister chromatids.</text>
</comment>
<evidence type="ECO:0000256" key="8">
    <source>
        <dbReference type="SAM" id="MobiDB-lite"/>
    </source>
</evidence>
<dbReference type="InterPro" id="IPR027786">
    <property type="entry name" value="Nse4/EID"/>
</dbReference>
<dbReference type="OrthoDB" id="361242at2759"/>
<dbReference type="Pfam" id="PF08743">
    <property type="entry name" value="Nse4_C"/>
    <property type="match status" value="1"/>
</dbReference>
<evidence type="ECO:0000256" key="5">
    <source>
        <dbReference type="ARBA" id="ARBA00023204"/>
    </source>
</evidence>
<evidence type="ECO:0000256" key="2">
    <source>
        <dbReference type="ARBA" id="ARBA00008997"/>
    </source>
</evidence>
<dbReference type="InterPro" id="IPR014854">
    <property type="entry name" value="Nse4_C"/>
</dbReference>
<evidence type="ECO:0000259" key="9">
    <source>
        <dbReference type="Pfam" id="PF08743"/>
    </source>
</evidence>
<comment type="subunit">
    <text evidence="7">Component of the SMC5-SMC6 complex.</text>
</comment>
<dbReference type="PANTHER" id="PTHR16140">
    <property type="entry name" value="NON-STRUCTURAL MAINTENANCE OF CHROMOSOMES ELEMENT 4"/>
    <property type="match status" value="1"/>
</dbReference>
<evidence type="ECO:0000256" key="3">
    <source>
        <dbReference type="ARBA" id="ARBA00022763"/>
    </source>
</evidence>
<dbReference type="GO" id="GO:0030915">
    <property type="term" value="C:Smc5-Smc6 complex"/>
    <property type="evidence" value="ECO:0007669"/>
    <property type="project" value="UniProtKB-UniRule"/>
</dbReference>
<keyword evidence="4 7" id="KW-0233">DNA recombination</keyword>
<dbReference type="GO" id="GO:0005634">
    <property type="term" value="C:nucleus"/>
    <property type="evidence" value="ECO:0007669"/>
    <property type="project" value="UniProtKB-SubCell"/>
</dbReference>
<proteinExistence type="inferred from homology"/>
<evidence type="ECO:0000256" key="7">
    <source>
        <dbReference type="RuleBase" id="RU365071"/>
    </source>
</evidence>
<dbReference type="GO" id="GO:0006281">
    <property type="term" value="P:DNA repair"/>
    <property type="evidence" value="ECO:0007669"/>
    <property type="project" value="UniProtKB-UniRule"/>
</dbReference>
<keyword evidence="3 7" id="KW-0227">DNA damage</keyword>
<comment type="subcellular location">
    <subcellularLocation>
        <location evidence="1 7">Nucleus</location>
    </subcellularLocation>
</comment>
<sequence length="307" mass="33232">MRQRTQSATPPAAWSPTSDDDQAPPTSDERRAHCPATCQALRTLRDDIILHRHELAVSSDSDMLSAKMDTLDAIFATSNTPRELSLDAQVLDQLANAVSEQGATMAAHGLSSFRACDLIHAARVKCLDGAGDVDWPLVGAAAGSLFRSTPRASFIHLGREEVTKESTRRQGRRRAIVNDVDDADTPTLVDKKDHATTEETTHATRLRTMYKVLETHGGGVSLFALCLHPTSFGQTVENLFDFSFLIQAGHASLEVDANGLPHAAFNAPCQRANDMANATAIVGLSYYEWEALAEGCHALPLVGDRTE</sequence>
<dbReference type="AlphaFoldDB" id="A0A485L502"/>
<evidence type="ECO:0000313" key="12">
    <source>
        <dbReference type="Proteomes" id="UP000332933"/>
    </source>
</evidence>
<dbReference type="Proteomes" id="UP000332933">
    <property type="component" value="Unassembled WGS sequence"/>
</dbReference>
<dbReference type="PANTHER" id="PTHR16140:SF0">
    <property type="entry name" value="NON-STRUCTURAL MAINTENANCE OF CHROMOSOMES ELEMENT 4"/>
    <property type="match status" value="1"/>
</dbReference>
<evidence type="ECO:0000256" key="6">
    <source>
        <dbReference type="ARBA" id="ARBA00023242"/>
    </source>
</evidence>
<keyword evidence="12" id="KW-1185">Reference proteome</keyword>
<dbReference type="EMBL" id="CAADRA010005700">
    <property type="protein sequence ID" value="VFT92248.1"/>
    <property type="molecule type" value="Genomic_DNA"/>
</dbReference>
<evidence type="ECO:0000313" key="10">
    <source>
        <dbReference type="EMBL" id="KAF0693581.1"/>
    </source>
</evidence>
<dbReference type="GO" id="GO:0006310">
    <property type="term" value="P:DNA recombination"/>
    <property type="evidence" value="ECO:0007669"/>
    <property type="project" value="UniProtKB-UniRule"/>
</dbReference>
<accession>A0A485L502</accession>
<evidence type="ECO:0000256" key="1">
    <source>
        <dbReference type="ARBA" id="ARBA00004123"/>
    </source>
</evidence>